<keyword evidence="2" id="KW-1185">Reference proteome</keyword>
<reference evidence="2" key="1">
    <citation type="submission" date="2013-05" db="EMBL/GenBank/DDBJ databases">
        <title>The Genome sequence of Mucor circinelloides f. circinelloides 1006PhL.</title>
        <authorList>
            <consortium name="The Broad Institute Genomics Platform"/>
            <person name="Cuomo C."/>
            <person name="Earl A."/>
            <person name="Findley K."/>
            <person name="Lee S.C."/>
            <person name="Walker B."/>
            <person name="Young S."/>
            <person name="Zeng Q."/>
            <person name="Gargeya S."/>
            <person name="Fitzgerald M."/>
            <person name="Haas B."/>
            <person name="Abouelleil A."/>
            <person name="Allen A.W."/>
            <person name="Alvarado L."/>
            <person name="Arachchi H.M."/>
            <person name="Berlin A.M."/>
            <person name="Chapman S.B."/>
            <person name="Gainer-Dewar J."/>
            <person name="Goldberg J."/>
            <person name="Griggs A."/>
            <person name="Gujja S."/>
            <person name="Hansen M."/>
            <person name="Howarth C."/>
            <person name="Imamovic A."/>
            <person name="Ireland A."/>
            <person name="Larimer J."/>
            <person name="McCowan C."/>
            <person name="Murphy C."/>
            <person name="Pearson M."/>
            <person name="Poon T.W."/>
            <person name="Priest M."/>
            <person name="Roberts A."/>
            <person name="Saif S."/>
            <person name="Shea T."/>
            <person name="Sisk P."/>
            <person name="Sykes S."/>
            <person name="Wortman J."/>
            <person name="Nusbaum C."/>
            <person name="Birren B."/>
        </authorList>
    </citation>
    <scope>NUCLEOTIDE SEQUENCE [LARGE SCALE GENOMIC DNA]</scope>
    <source>
        <strain evidence="2">1006PhL</strain>
    </source>
</reference>
<dbReference type="EMBL" id="KE124044">
    <property type="protein sequence ID" value="EPB84269.1"/>
    <property type="molecule type" value="Genomic_DNA"/>
</dbReference>
<proteinExistence type="predicted"/>
<dbReference type="InParanoid" id="S2J3S2"/>
<gene>
    <name evidence="1" type="ORF">HMPREF1544_08989</name>
</gene>
<evidence type="ECO:0000313" key="2">
    <source>
        <dbReference type="Proteomes" id="UP000014254"/>
    </source>
</evidence>
<evidence type="ECO:0000313" key="1">
    <source>
        <dbReference type="EMBL" id="EPB84269.1"/>
    </source>
</evidence>
<dbReference type="Proteomes" id="UP000014254">
    <property type="component" value="Unassembled WGS sequence"/>
</dbReference>
<dbReference type="OrthoDB" id="2279666at2759"/>
<accession>S2J3S2</accession>
<organism evidence="1 2">
    <name type="scientific">Mucor circinelloides f. circinelloides (strain 1006PhL)</name>
    <name type="common">Mucormycosis agent</name>
    <name type="synonym">Calyptromyces circinelloides</name>
    <dbReference type="NCBI Taxonomy" id="1220926"/>
    <lineage>
        <taxon>Eukaryota</taxon>
        <taxon>Fungi</taxon>
        <taxon>Fungi incertae sedis</taxon>
        <taxon>Mucoromycota</taxon>
        <taxon>Mucoromycotina</taxon>
        <taxon>Mucoromycetes</taxon>
        <taxon>Mucorales</taxon>
        <taxon>Mucorineae</taxon>
        <taxon>Mucoraceae</taxon>
        <taxon>Mucor</taxon>
    </lineage>
</organism>
<dbReference type="AlphaFoldDB" id="S2J3S2"/>
<dbReference type="VEuPathDB" id="FungiDB:HMPREF1544_08989"/>
<name>S2J3S2_MUCC1</name>
<sequence>MGSSRVILQCIQLLKSDFFRITNNVSDKGGLVKGLWSCCLDASFDFSDIKWISFSIVVKKCSQSSAANAFTVNCTNNNLYGQPCGSRMDYLFVPKGQQLELDCGECALVDGVNTTKELYDTAFKMPKVMKDMTYNIISKAPNMKHELVVITGFYIGEDPLKLFVLDCSSKYVTRYDGFNAVSFPTEQAQITRCMSVILKVVMGGRLIMENTRQKLSNDTSDINPGKVNIVDTIPCFVPHITNPKKRRISQASTSSRFQ</sequence>
<protein>
    <submittedName>
        <fullName evidence="1">Uncharacterized protein</fullName>
    </submittedName>
</protein>